<dbReference type="Proteomes" id="UP000514715">
    <property type="component" value="Chromosome"/>
</dbReference>
<name>A0A0A1ACG8_ECOLX</name>
<reference evidence="4 8" key="5">
    <citation type="submission" date="2020-06" db="EMBL/GenBank/DDBJ databases">
        <title>REHAB project genomes.</title>
        <authorList>
            <person name="Shaw L.P."/>
        </authorList>
    </citation>
    <scope>NUCLEOTIDE SEQUENCE [LARGE SCALE GENOMIC DNA]</scope>
    <source>
        <strain evidence="4 8">RHB07-C04</strain>
    </source>
</reference>
<reference evidence="5 6" key="2">
    <citation type="submission" date="2018-11" db="EMBL/GenBank/DDBJ databases">
        <title>Enterobacteriaceae from Patient.</title>
        <authorList>
            <person name="Shen C."/>
            <person name="Yang Y."/>
            <person name="Tian G."/>
        </authorList>
    </citation>
    <scope>NUCLEOTIDE SEQUENCE [LARGE SCALE GENOMIC DNA]</scope>
    <source>
        <strain evidence="5 6">GBGD28</strain>
    </source>
</reference>
<accession>A0A0A1ACG8</accession>
<evidence type="ECO:0000313" key="2">
    <source>
        <dbReference type="EMBL" id="HAJ0997583.1"/>
    </source>
</evidence>
<evidence type="ECO:0000313" key="6">
    <source>
        <dbReference type="Proteomes" id="UP000271008"/>
    </source>
</evidence>
<dbReference type="AlphaFoldDB" id="A0A0A1ACG8"/>
<evidence type="ECO:0000313" key="7">
    <source>
        <dbReference type="Proteomes" id="UP000472856"/>
    </source>
</evidence>
<dbReference type="Pfam" id="PF06995">
    <property type="entry name" value="Phage_P2_GpU"/>
    <property type="match status" value="1"/>
</dbReference>
<reference evidence="2" key="1">
    <citation type="journal article" date="2018" name="Genome Biol.">
        <title>SKESA: strategic k-mer extension for scrupulous assemblies.</title>
        <authorList>
            <person name="Souvorov A."/>
            <person name="Agarwala R."/>
            <person name="Lipman D.J."/>
        </authorList>
    </citation>
    <scope>NUCLEOTIDE SEQUENCE [LARGE SCALE GENOMIC DNA]</scope>
    <source>
        <strain evidence="2">EC00605</strain>
    </source>
</reference>
<gene>
    <name evidence="5" type="ORF">EIA08_19635</name>
    <name evidence="3" type="ORF">G5603_20685</name>
    <name evidence="2" type="ORF">HL601_18580</name>
    <name evidence="4" type="ORF">HVW04_13565</name>
</gene>
<dbReference type="EMBL" id="DABGZR010000023">
    <property type="protein sequence ID" value="HAJ0997583.1"/>
    <property type="molecule type" value="Genomic_DNA"/>
</dbReference>
<dbReference type="Gene3D" id="1.10.287.1490">
    <property type="match status" value="1"/>
</dbReference>
<evidence type="ECO:0000256" key="1">
    <source>
        <dbReference type="SAM" id="Coils"/>
    </source>
</evidence>
<dbReference type="Proteomes" id="UP000472856">
    <property type="component" value="Unassembled WGS sequence"/>
</dbReference>
<evidence type="ECO:0000313" key="4">
    <source>
        <dbReference type="EMBL" id="QMP45827.1"/>
    </source>
</evidence>
<evidence type="ECO:0000313" key="8">
    <source>
        <dbReference type="Proteomes" id="UP000514715"/>
    </source>
</evidence>
<feature type="coiled-coil region" evidence="1">
    <location>
        <begin position="161"/>
        <end position="216"/>
    </location>
</feature>
<dbReference type="RefSeq" id="WP_022646413.1">
    <property type="nucleotide sequence ID" value="NZ_AP022098.1"/>
</dbReference>
<keyword evidence="1" id="KW-0175">Coiled coil</keyword>
<organism evidence="5 6">
    <name type="scientific">Escherichia coli</name>
    <dbReference type="NCBI Taxonomy" id="562"/>
    <lineage>
        <taxon>Bacteria</taxon>
        <taxon>Pseudomonadati</taxon>
        <taxon>Pseudomonadota</taxon>
        <taxon>Gammaproteobacteria</taxon>
        <taxon>Enterobacterales</taxon>
        <taxon>Enterobacteriaceae</taxon>
        <taxon>Escherichia</taxon>
    </lineage>
</organism>
<dbReference type="EMBL" id="RQTU01000024">
    <property type="protein sequence ID" value="RRD73515.1"/>
    <property type="molecule type" value="Genomic_DNA"/>
</dbReference>
<reference evidence="3 7" key="4">
    <citation type="submission" date="2020-02" db="EMBL/GenBank/DDBJ databases">
        <title>WGS of Carbapenem-Resistant Enterobacteriaceae.</title>
        <authorList>
            <person name="Tokajian S."/>
            <person name="El Chaar M."/>
            <person name="El Khoury M."/>
        </authorList>
    </citation>
    <scope>NUCLEOTIDE SEQUENCE [LARGE SCALE GENOMIC DNA]</scope>
    <source>
        <strain evidence="3 7">ECM_75</strain>
    </source>
</reference>
<proteinExistence type="predicted"/>
<dbReference type="InterPro" id="IPR009734">
    <property type="entry name" value="Myoviridae_GpU"/>
</dbReference>
<evidence type="ECO:0000313" key="3">
    <source>
        <dbReference type="EMBL" id="NGE90572.1"/>
    </source>
</evidence>
<reference evidence="2" key="3">
    <citation type="submission" date="2019-09" db="EMBL/GenBank/DDBJ databases">
        <authorList>
            <consortium name="NCBI Pathogen Detection Project"/>
        </authorList>
    </citation>
    <scope>NUCLEOTIDE SEQUENCE</scope>
    <source>
        <strain evidence="2">EC00605</strain>
    </source>
</reference>
<evidence type="ECO:0000313" key="5">
    <source>
        <dbReference type="EMBL" id="RRD73515.1"/>
    </source>
</evidence>
<sequence>MYAVLGEIEFKVVTFWDGFKSTMGVDYATHARIEGKPGVQFIGDKLDMLALEFSLHSQFCQPTTELNRLREAMLAHKAMALVFGNGDYRGWFVITELTATHQHTDPWGNVIAQNGTMSLQEYTGDPKNPLLPPAITTQEPNIEEKASDFPDKVESWFDQILNAIEEGMRKAKEMLDELTQAIEDIKKTVAKVKAMIKEAKALKEKCEKIITSLKKTIDAIETLFKQPMDLQTLAGLPKALSAQIKTLLGNMPGIRDCANDASTLVDHAQALFDDITSDIAEATFDKAATLVDQARTTVQQTTPTVSQLAAATITRIW</sequence>
<dbReference type="SUPFAM" id="SSF58100">
    <property type="entry name" value="Bacterial hemolysins"/>
    <property type="match status" value="1"/>
</dbReference>
<dbReference type="EMBL" id="JAAJRI010000021">
    <property type="protein sequence ID" value="NGE90572.1"/>
    <property type="molecule type" value="Genomic_DNA"/>
</dbReference>
<dbReference type="EMBL" id="CP057975">
    <property type="protein sequence ID" value="QMP45827.1"/>
    <property type="molecule type" value="Genomic_DNA"/>
</dbReference>
<dbReference type="Proteomes" id="UP000271008">
    <property type="component" value="Unassembled WGS sequence"/>
</dbReference>
<protein>
    <submittedName>
        <fullName evidence="5">Chemotaxis protein</fullName>
    </submittedName>
    <submittedName>
        <fullName evidence="4">Phage tail protein</fullName>
    </submittedName>
</protein>